<dbReference type="Gene3D" id="1.10.3730.10">
    <property type="entry name" value="ProC C-terminal domain-like"/>
    <property type="match status" value="1"/>
</dbReference>
<evidence type="ECO:0000313" key="18">
    <source>
        <dbReference type="EMBL" id="TDS27725.1"/>
    </source>
</evidence>
<organism evidence="18 24">
    <name type="scientific">Halanaerobium congolense</name>
    <dbReference type="NCBI Taxonomy" id="54121"/>
    <lineage>
        <taxon>Bacteria</taxon>
        <taxon>Bacillati</taxon>
        <taxon>Bacillota</taxon>
        <taxon>Clostridia</taxon>
        <taxon>Halanaerobiales</taxon>
        <taxon>Halanaerobiaceae</taxon>
        <taxon>Halanaerobium</taxon>
    </lineage>
</organism>
<accession>A0A1G7HTH7</accession>
<comment type="catalytic activity">
    <reaction evidence="9 12">
        <text>L-proline + NADP(+) = (S)-1-pyrroline-5-carboxylate + NADPH + 2 H(+)</text>
        <dbReference type="Rhea" id="RHEA:14109"/>
        <dbReference type="ChEBI" id="CHEBI:15378"/>
        <dbReference type="ChEBI" id="CHEBI:17388"/>
        <dbReference type="ChEBI" id="CHEBI:57783"/>
        <dbReference type="ChEBI" id="CHEBI:58349"/>
        <dbReference type="ChEBI" id="CHEBI:60039"/>
        <dbReference type="EC" id="1.5.1.2"/>
    </reaction>
</comment>
<dbReference type="GO" id="GO:0005737">
    <property type="term" value="C:cytoplasm"/>
    <property type="evidence" value="ECO:0007669"/>
    <property type="project" value="UniProtKB-SubCell"/>
</dbReference>
<gene>
    <name evidence="9" type="primary">proC</name>
    <name evidence="18" type="ORF">BY453_12511</name>
    <name evidence="19" type="ORF">C7954_11162</name>
    <name evidence="15" type="ORF">SAMN04488598_10570</name>
    <name evidence="17" type="ORF">SAMN04515652_104101</name>
    <name evidence="16" type="ORF">SAMN04515654_1033</name>
</gene>
<dbReference type="EC" id="1.5.1.2" evidence="9 10"/>
<comment type="function">
    <text evidence="8 9">Catalyzes the reduction of 1-pyrroline-5-carboxylate (PCA) to L-proline.</text>
</comment>
<dbReference type="Pfam" id="PF14748">
    <property type="entry name" value="P5CR_dimer"/>
    <property type="match status" value="1"/>
</dbReference>
<dbReference type="Proteomes" id="UP000295472">
    <property type="component" value="Unassembled WGS sequence"/>
</dbReference>
<feature type="binding site" evidence="11">
    <location>
        <position position="57"/>
    </location>
    <ligand>
        <name>NADPH</name>
        <dbReference type="ChEBI" id="CHEBI:57783"/>
    </ligand>
</feature>
<feature type="binding site" evidence="11">
    <location>
        <begin position="70"/>
        <end position="73"/>
    </location>
    <ligand>
        <name>NADP(+)</name>
        <dbReference type="ChEBI" id="CHEBI:58349"/>
    </ligand>
</feature>
<keyword evidence="3 9" id="KW-0963">Cytoplasm</keyword>
<evidence type="ECO:0000256" key="4">
    <source>
        <dbReference type="ARBA" id="ARBA00022605"/>
    </source>
</evidence>
<evidence type="ECO:0000256" key="11">
    <source>
        <dbReference type="PIRSR" id="PIRSR000193-1"/>
    </source>
</evidence>
<dbReference type="InterPro" id="IPR053790">
    <property type="entry name" value="P5CR-like_CS"/>
</dbReference>
<evidence type="ECO:0000313" key="23">
    <source>
        <dbReference type="Proteomes" id="UP000295472"/>
    </source>
</evidence>
<evidence type="ECO:0000256" key="2">
    <source>
        <dbReference type="ARBA" id="ARBA00005525"/>
    </source>
</evidence>
<dbReference type="GeneID" id="57012519"/>
<evidence type="ECO:0000313" key="24">
    <source>
        <dbReference type="Proteomes" id="UP000295758"/>
    </source>
</evidence>
<dbReference type="Proteomes" id="UP000199519">
    <property type="component" value="Unassembled WGS sequence"/>
</dbReference>
<name>A0A1G7HTH7_9FIRM</name>
<dbReference type="SUPFAM" id="SSF51735">
    <property type="entry name" value="NAD(P)-binding Rossmann-fold domains"/>
    <property type="match status" value="1"/>
</dbReference>
<keyword evidence="4 9" id="KW-0028">Amino-acid biosynthesis</keyword>
<dbReference type="NCBIfam" id="TIGR00112">
    <property type="entry name" value="proC"/>
    <property type="match status" value="1"/>
</dbReference>
<comment type="catalytic activity">
    <reaction evidence="9">
        <text>L-proline + NAD(+) = (S)-1-pyrroline-5-carboxylate + NADH + 2 H(+)</text>
        <dbReference type="Rhea" id="RHEA:14105"/>
        <dbReference type="ChEBI" id="CHEBI:15378"/>
        <dbReference type="ChEBI" id="CHEBI:17388"/>
        <dbReference type="ChEBI" id="CHEBI:57540"/>
        <dbReference type="ChEBI" id="CHEBI:57945"/>
        <dbReference type="ChEBI" id="CHEBI:60039"/>
        <dbReference type="EC" id="1.5.1.2"/>
    </reaction>
</comment>
<evidence type="ECO:0000256" key="8">
    <source>
        <dbReference type="ARBA" id="ARBA00058118"/>
    </source>
</evidence>
<evidence type="ECO:0000256" key="3">
    <source>
        <dbReference type="ARBA" id="ARBA00022490"/>
    </source>
</evidence>
<dbReference type="InterPro" id="IPR029036">
    <property type="entry name" value="P5CR_dimer"/>
</dbReference>
<dbReference type="Proteomes" id="UP000295758">
    <property type="component" value="Unassembled WGS sequence"/>
</dbReference>
<proteinExistence type="inferred from homology"/>
<dbReference type="InterPro" id="IPR000304">
    <property type="entry name" value="Pyrroline-COOH_reductase"/>
</dbReference>
<dbReference type="PIRSF" id="PIRSF000193">
    <property type="entry name" value="Pyrrol-5-carb_rd"/>
    <property type="match status" value="1"/>
</dbReference>
<dbReference type="PROSITE" id="PS00521">
    <property type="entry name" value="P5CR"/>
    <property type="match status" value="1"/>
</dbReference>
<evidence type="ECO:0000313" key="22">
    <source>
        <dbReference type="Proteomes" id="UP000199519"/>
    </source>
</evidence>
<comment type="subcellular location">
    <subcellularLocation>
        <location evidence="1 9">Cytoplasm</location>
    </subcellularLocation>
</comment>
<keyword evidence="5 9" id="KW-0641">Proline biosynthesis</keyword>
<evidence type="ECO:0000259" key="13">
    <source>
        <dbReference type="Pfam" id="PF03807"/>
    </source>
</evidence>
<evidence type="ECO:0000256" key="9">
    <source>
        <dbReference type="HAMAP-Rule" id="MF_01925"/>
    </source>
</evidence>
<dbReference type="FunFam" id="3.40.50.720:FF:000190">
    <property type="entry name" value="Pyrroline-5-carboxylate reductase"/>
    <property type="match status" value="1"/>
</dbReference>
<dbReference type="InterPro" id="IPR036291">
    <property type="entry name" value="NAD(P)-bd_dom_sf"/>
</dbReference>
<keyword evidence="22" id="KW-1185">Reference proteome</keyword>
<dbReference type="EMBL" id="FNEH01000003">
    <property type="protein sequence ID" value="SDI20422.1"/>
    <property type="molecule type" value="Genomic_DNA"/>
</dbReference>
<dbReference type="EMBL" id="SOEF01000011">
    <property type="protein sequence ID" value="TDX44566.1"/>
    <property type="molecule type" value="Genomic_DNA"/>
</dbReference>
<evidence type="ECO:0000256" key="1">
    <source>
        <dbReference type="ARBA" id="ARBA00004496"/>
    </source>
</evidence>
<evidence type="ECO:0000313" key="15">
    <source>
        <dbReference type="EMBL" id="SDF03787.1"/>
    </source>
</evidence>
<dbReference type="InterPro" id="IPR008927">
    <property type="entry name" value="6-PGluconate_DH-like_C_sf"/>
</dbReference>
<evidence type="ECO:0000256" key="7">
    <source>
        <dbReference type="ARBA" id="ARBA00023002"/>
    </source>
</evidence>
<sequence length="267" mass="28461">MKLAIIGLGNMGQAILSGVLKAEIIKAKDIIAADKKFAESNFKVSDEFSEIIVTADNKRAVREADYVILAVKPQIIKFVLEDIKDFAESKVIISIAAGINTRVLSQYFTADAKIIRVMPNTPALVAEGMSALYYSSSVEADEKAFVEKIFNSFGKTTEVEENDMDAVTGLSGSGPAFVYIFIEALADAGVLRGLTRETALKLAAQTVKGGAEMVLSSGKHPAELKDMVTSPAGTTITGVAELEKSAFRSAVISAVEKAAERSEELGE</sequence>
<dbReference type="AlphaFoldDB" id="A0A1G7HTH7"/>
<keyword evidence="7 9" id="KW-0560">Oxidoreductase</keyword>
<reference evidence="16 21" key="2">
    <citation type="submission" date="2016-10" db="EMBL/GenBank/DDBJ databases">
        <authorList>
            <person name="de Groot N.N."/>
        </authorList>
    </citation>
    <scope>NUCLEOTIDE SEQUENCE [LARGE SCALE GENOMIC DNA]</scope>
    <source>
        <strain evidence="16 21">WG7</strain>
    </source>
</reference>
<dbReference type="Gene3D" id="3.40.50.720">
    <property type="entry name" value="NAD(P)-binding Rossmann-like Domain"/>
    <property type="match status" value="1"/>
</dbReference>
<dbReference type="HAMAP" id="MF_01925">
    <property type="entry name" value="P5C_reductase"/>
    <property type="match status" value="1"/>
</dbReference>
<dbReference type="PANTHER" id="PTHR11645">
    <property type="entry name" value="PYRROLINE-5-CARBOXYLATE REDUCTASE"/>
    <property type="match status" value="1"/>
</dbReference>
<evidence type="ECO:0000256" key="10">
    <source>
        <dbReference type="NCBIfam" id="TIGR00112"/>
    </source>
</evidence>
<reference evidence="20 22" key="1">
    <citation type="submission" date="2016-10" db="EMBL/GenBank/DDBJ databases">
        <authorList>
            <person name="Varghese N."/>
            <person name="Submissions S."/>
        </authorList>
    </citation>
    <scope>NUCLEOTIDE SEQUENCE [LARGE SCALE GENOMIC DNA]</scope>
    <source>
        <strain evidence="15 22">WG2</strain>
        <strain evidence="17 20">WG5</strain>
    </source>
</reference>
<evidence type="ECO:0000256" key="12">
    <source>
        <dbReference type="RuleBase" id="RU003903"/>
    </source>
</evidence>
<dbReference type="FunFam" id="1.10.3730.10:FF:000001">
    <property type="entry name" value="Pyrroline-5-carboxylate reductase"/>
    <property type="match status" value="1"/>
</dbReference>
<dbReference type="Proteomes" id="UP000198945">
    <property type="component" value="Unassembled WGS sequence"/>
</dbReference>
<keyword evidence="6 9" id="KW-0521">NADP</keyword>
<evidence type="ECO:0000313" key="19">
    <source>
        <dbReference type="EMBL" id="TDX44566.1"/>
    </source>
</evidence>
<dbReference type="GO" id="GO:0055129">
    <property type="term" value="P:L-proline biosynthetic process"/>
    <property type="evidence" value="ECO:0007669"/>
    <property type="project" value="UniProtKB-UniRule"/>
</dbReference>
<reference evidence="18 24" key="3">
    <citation type="submission" date="2019-03" db="EMBL/GenBank/DDBJ databases">
        <title>Deep subsurface shale carbon reservoir microbial communities from Ohio and West Virginia, USA.</title>
        <authorList>
            <person name="Wrighton K."/>
        </authorList>
    </citation>
    <scope>NUCLEOTIDE SEQUENCE [LARGE SCALE GENOMIC DNA]</scope>
    <source>
        <strain evidence="18 24">UTICA-S4D12</strain>
    </source>
</reference>
<dbReference type="GO" id="GO:0004735">
    <property type="term" value="F:pyrroline-5-carboxylate reductase activity"/>
    <property type="evidence" value="ECO:0007669"/>
    <property type="project" value="UniProtKB-UniRule"/>
</dbReference>
<dbReference type="UniPathway" id="UPA00098">
    <property type="reaction ID" value="UER00361"/>
</dbReference>
<protein>
    <recommendedName>
        <fullName evidence="9 10">Pyrroline-5-carboxylate reductase</fullName>
        <shortName evidence="9">P5C reductase</shortName>
        <shortName evidence="9">P5CR</shortName>
        <ecNumber evidence="9 10">1.5.1.2</ecNumber>
    </recommendedName>
    <alternativeName>
        <fullName evidence="9">PCA reductase</fullName>
    </alternativeName>
</protein>
<evidence type="ECO:0000313" key="17">
    <source>
        <dbReference type="EMBL" id="SES72856.1"/>
    </source>
</evidence>
<dbReference type="EMBL" id="FOHG01000004">
    <property type="protein sequence ID" value="SES72856.1"/>
    <property type="molecule type" value="Genomic_DNA"/>
</dbReference>
<feature type="domain" description="Pyrroline-5-carboxylate reductase catalytic N-terminal" evidence="13">
    <location>
        <begin position="2"/>
        <end position="98"/>
    </location>
</feature>
<dbReference type="Pfam" id="PF03807">
    <property type="entry name" value="F420_oxidored"/>
    <property type="match status" value="1"/>
</dbReference>
<evidence type="ECO:0000259" key="14">
    <source>
        <dbReference type="Pfam" id="PF14748"/>
    </source>
</evidence>
<feature type="domain" description="Pyrroline-5-carboxylate reductase dimerisation" evidence="14">
    <location>
        <begin position="161"/>
        <end position="265"/>
    </location>
</feature>
<evidence type="ECO:0000313" key="20">
    <source>
        <dbReference type="Proteomes" id="UP000198612"/>
    </source>
</evidence>
<evidence type="ECO:0000313" key="21">
    <source>
        <dbReference type="Proteomes" id="UP000198945"/>
    </source>
</evidence>
<dbReference type="EMBL" id="SOAA01000025">
    <property type="protein sequence ID" value="TDS27725.1"/>
    <property type="molecule type" value="Genomic_DNA"/>
</dbReference>
<dbReference type="Proteomes" id="UP000198612">
    <property type="component" value="Unassembled WGS sequence"/>
</dbReference>
<comment type="similarity">
    <text evidence="2 9 12">Belongs to the pyrroline-5-carboxylate reductase family.</text>
</comment>
<evidence type="ECO:0000313" key="16">
    <source>
        <dbReference type="EMBL" id="SDI20422.1"/>
    </source>
</evidence>
<evidence type="ECO:0000256" key="6">
    <source>
        <dbReference type="ARBA" id="ARBA00022857"/>
    </source>
</evidence>
<reference evidence="19 23" key="4">
    <citation type="submission" date="2019-03" db="EMBL/GenBank/DDBJ databases">
        <title>Subsurface microbial communities from deep shales in Ohio and West Virginia, USA.</title>
        <authorList>
            <person name="Wrighton K."/>
        </authorList>
    </citation>
    <scope>NUCLEOTIDE SEQUENCE [LARGE SCALE GENOMIC DNA]</scope>
    <source>
        <strain evidence="19 23">DSMZ 11287</strain>
    </source>
</reference>
<comment type="pathway">
    <text evidence="9 12">Amino-acid biosynthesis; L-proline biosynthesis; L-proline from L-glutamate 5-semialdehyde: step 1/1.</text>
</comment>
<dbReference type="RefSeq" id="WP_089716060.1">
    <property type="nucleotide sequence ID" value="NZ_FNBJ01000005.1"/>
</dbReference>
<dbReference type="SUPFAM" id="SSF48179">
    <property type="entry name" value="6-phosphogluconate dehydrogenase C-terminal domain-like"/>
    <property type="match status" value="1"/>
</dbReference>
<dbReference type="InterPro" id="IPR028939">
    <property type="entry name" value="P5C_Rdtase_cat_N"/>
</dbReference>
<dbReference type="EMBL" id="FNBJ01000005">
    <property type="protein sequence ID" value="SDF03787.1"/>
    <property type="molecule type" value="Genomic_DNA"/>
</dbReference>
<feature type="binding site" evidence="11">
    <location>
        <begin position="6"/>
        <end position="11"/>
    </location>
    <ligand>
        <name>NADP(+)</name>
        <dbReference type="ChEBI" id="CHEBI:58349"/>
    </ligand>
</feature>
<evidence type="ECO:0000256" key="5">
    <source>
        <dbReference type="ARBA" id="ARBA00022650"/>
    </source>
</evidence>
<dbReference type="PANTHER" id="PTHR11645:SF0">
    <property type="entry name" value="PYRROLINE-5-CARBOXYLATE REDUCTASE 3"/>
    <property type="match status" value="1"/>
</dbReference>